<dbReference type="SUPFAM" id="SSF54211">
    <property type="entry name" value="Ribosomal protein S5 domain 2-like"/>
    <property type="match status" value="1"/>
</dbReference>
<evidence type="ECO:0000313" key="10">
    <source>
        <dbReference type="Proteomes" id="UP001595548"/>
    </source>
</evidence>
<dbReference type="Pfam" id="PF00825">
    <property type="entry name" value="Ribonuclease_P"/>
    <property type="match status" value="1"/>
</dbReference>
<keyword evidence="3 7" id="KW-0540">Nuclease</keyword>
<dbReference type="EC" id="3.1.26.5" evidence="7 8"/>
<dbReference type="InterPro" id="IPR014721">
    <property type="entry name" value="Ribsml_uS5_D2-typ_fold_subgr"/>
</dbReference>
<sequence>MSSYAFPKALRLLKSTDFQVVFANAPFRASQQHLLILSRANGLDHARLGLIIAKKNIRLAVNRNYVKRRIRESFRMHQQQLQGLDVIVLARRGLDECDGSSIEKMLSKQWQRIARKRDQAAAQPQDDTP</sequence>
<dbReference type="PROSITE" id="PS00648">
    <property type="entry name" value="RIBONUCLEASE_P"/>
    <property type="match status" value="1"/>
</dbReference>
<dbReference type="RefSeq" id="WP_339616954.1">
    <property type="nucleotide sequence ID" value="NZ_AP031500.1"/>
</dbReference>
<evidence type="ECO:0000256" key="4">
    <source>
        <dbReference type="ARBA" id="ARBA00022759"/>
    </source>
</evidence>
<dbReference type="InterPro" id="IPR000100">
    <property type="entry name" value="RNase_P"/>
</dbReference>
<organism evidence="9 10">
    <name type="scientific">Gilvimarinus japonicus</name>
    <dbReference type="NCBI Taxonomy" id="1796469"/>
    <lineage>
        <taxon>Bacteria</taxon>
        <taxon>Pseudomonadati</taxon>
        <taxon>Pseudomonadota</taxon>
        <taxon>Gammaproteobacteria</taxon>
        <taxon>Cellvibrionales</taxon>
        <taxon>Cellvibrionaceae</taxon>
        <taxon>Gilvimarinus</taxon>
    </lineage>
</organism>
<evidence type="ECO:0000256" key="8">
    <source>
        <dbReference type="NCBIfam" id="TIGR00188"/>
    </source>
</evidence>
<evidence type="ECO:0000256" key="1">
    <source>
        <dbReference type="ARBA" id="ARBA00002663"/>
    </source>
</evidence>
<protein>
    <recommendedName>
        <fullName evidence="7 8">Ribonuclease P protein component</fullName>
        <shortName evidence="7">RNase P protein</shortName>
        <shortName evidence="7">RNaseP protein</shortName>
        <ecNumber evidence="7 8">3.1.26.5</ecNumber>
    </recommendedName>
    <alternativeName>
        <fullName evidence="7">Protein C5</fullName>
    </alternativeName>
</protein>
<comment type="subunit">
    <text evidence="7">Consists of a catalytic RNA component (M1 or rnpB) and a protein subunit.</text>
</comment>
<comment type="catalytic activity">
    <reaction evidence="7">
        <text>Endonucleolytic cleavage of RNA, removing 5'-extranucleotides from tRNA precursor.</text>
        <dbReference type="EC" id="3.1.26.5"/>
    </reaction>
</comment>
<dbReference type="HAMAP" id="MF_00227">
    <property type="entry name" value="RNase_P"/>
    <property type="match status" value="1"/>
</dbReference>
<comment type="similarity">
    <text evidence="7">Belongs to the RnpA family.</text>
</comment>
<comment type="function">
    <text evidence="1 7">RNaseP catalyzes the removal of the 5'-leader sequence from pre-tRNA to produce the mature 5'-terminus. It can also cleave other RNA substrates such as 4.5S RNA. The protein component plays an auxiliary but essential role in vivo by binding to the 5'-leader sequence and broadening the substrate specificity of the ribozyme.</text>
</comment>
<reference evidence="10" key="1">
    <citation type="journal article" date="2019" name="Int. J. Syst. Evol. Microbiol.">
        <title>The Global Catalogue of Microorganisms (GCM) 10K type strain sequencing project: providing services to taxonomists for standard genome sequencing and annotation.</title>
        <authorList>
            <consortium name="The Broad Institute Genomics Platform"/>
            <consortium name="The Broad Institute Genome Sequencing Center for Infectious Disease"/>
            <person name="Wu L."/>
            <person name="Ma J."/>
        </authorList>
    </citation>
    <scope>NUCLEOTIDE SEQUENCE [LARGE SCALE GENOMIC DNA]</scope>
    <source>
        <strain evidence="10">KCTC 52141</strain>
    </source>
</reference>
<keyword evidence="2 7" id="KW-0819">tRNA processing</keyword>
<keyword evidence="10" id="KW-1185">Reference proteome</keyword>
<keyword evidence="4 7" id="KW-0255">Endonuclease</keyword>
<dbReference type="Proteomes" id="UP001595548">
    <property type="component" value="Unassembled WGS sequence"/>
</dbReference>
<evidence type="ECO:0000313" key="9">
    <source>
        <dbReference type="EMBL" id="MFC3154156.1"/>
    </source>
</evidence>
<dbReference type="PANTHER" id="PTHR33992">
    <property type="entry name" value="RIBONUCLEASE P PROTEIN COMPONENT"/>
    <property type="match status" value="1"/>
</dbReference>
<dbReference type="EMBL" id="JBHRTL010000004">
    <property type="protein sequence ID" value="MFC3154156.1"/>
    <property type="molecule type" value="Genomic_DNA"/>
</dbReference>
<evidence type="ECO:0000256" key="6">
    <source>
        <dbReference type="ARBA" id="ARBA00022884"/>
    </source>
</evidence>
<comment type="caution">
    <text evidence="9">The sequence shown here is derived from an EMBL/GenBank/DDBJ whole genome shotgun (WGS) entry which is preliminary data.</text>
</comment>
<evidence type="ECO:0000256" key="3">
    <source>
        <dbReference type="ARBA" id="ARBA00022722"/>
    </source>
</evidence>
<keyword evidence="5 7" id="KW-0378">Hydrolase</keyword>
<evidence type="ECO:0000256" key="2">
    <source>
        <dbReference type="ARBA" id="ARBA00022694"/>
    </source>
</evidence>
<evidence type="ECO:0000256" key="7">
    <source>
        <dbReference type="HAMAP-Rule" id="MF_00227"/>
    </source>
</evidence>
<dbReference type="NCBIfam" id="TIGR00188">
    <property type="entry name" value="rnpA"/>
    <property type="match status" value="1"/>
</dbReference>
<dbReference type="Gene3D" id="3.30.230.10">
    <property type="match status" value="1"/>
</dbReference>
<proteinExistence type="inferred from homology"/>
<accession>A0ABV7HMT6</accession>
<evidence type="ECO:0000256" key="5">
    <source>
        <dbReference type="ARBA" id="ARBA00022801"/>
    </source>
</evidence>
<dbReference type="PANTHER" id="PTHR33992:SF1">
    <property type="entry name" value="RIBONUCLEASE P PROTEIN COMPONENT"/>
    <property type="match status" value="1"/>
</dbReference>
<name>A0ABV7HMT6_9GAMM</name>
<keyword evidence="6 7" id="KW-0694">RNA-binding</keyword>
<dbReference type="InterPro" id="IPR020568">
    <property type="entry name" value="Ribosomal_Su5_D2-typ_SF"/>
</dbReference>
<gene>
    <name evidence="7 9" type="primary">rnpA</name>
    <name evidence="9" type="ORF">ACFOEB_03005</name>
</gene>
<dbReference type="InterPro" id="IPR020539">
    <property type="entry name" value="RNase_P_CS"/>
</dbReference>
<dbReference type="GO" id="GO:0004526">
    <property type="term" value="F:ribonuclease P activity"/>
    <property type="evidence" value="ECO:0007669"/>
    <property type="project" value="UniProtKB-EC"/>
</dbReference>